<dbReference type="Gene3D" id="1.25.40.10">
    <property type="entry name" value="Tetratricopeptide repeat domain"/>
    <property type="match status" value="1"/>
</dbReference>
<reference evidence="9" key="1">
    <citation type="submission" date="2023-06" db="EMBL/GenBank/DDBJ databases">
        <authorList>
            <person name="Kurt Z."/>
        </authorList>
    </citation>
    <scope>NUCLEOTIDE SEQUENCE</scope>
</reference>
<dbReference type="EMBL" id="CAXDID020000384">
    <property type="protein sequence ID" value="CAL6085216.1"/>
    <property type="molecule type" value="Genomic_DNA"/>
</dbReference>
<dbReference type="Pfam" id="PF13432">
    <property type="entry name" value="TPR_16"/>
    <property type="match status" value="1"/>
</dbReference>
<accession>A0AA86TC65</accession>
<comment type="subcellular location">
    <subcellularLocation>
        <location evidence="1">Cytoplasm</location>
        <location evidence="1">Cytoskeleton</location>
        <location evidence="1">Cilium axoneme</location>
    </subcellularLocation>
</comment>
<proteinExistence type="predicted"/>
<keyword evidence="4" id="KW-0802">TPR repeat</keyword>
<keyword evidence="5" id="KW-0206">Cytoskeleton</keyword>
<evidence type="ECO:0000256" key="3">
    <source>
        <dbReference type="ARBA" id="ARBA00022737"/>
    </source>
</evidence>
<keyword evidence="3" id="KW-0677">Repeat</keyword>
<gene>
    <name evidence="9" type="ORF">HINF_LOCUS1366</name>
    <name evidence="10" type="ORF">HINF_LOCUS62577</name>
</gene>
<protein>
    <recommendedName>
        <fullName evidence="7">Outer dynein arm-docking complex subunit 4</fullName>
    </recommendedName>
    <alternativeName>
        <fullName evidence="8">Tetratricopeptide repeat protein 25</fullName>
    </alternativeName>
</protein>
<evidence type="ECO:0000256" key="8">
    <source>
        <dbReference type="ARBA" id="ARBA00034143"/>
    </source>
</evidence>
<evidence type="ECO:0000313" key="11">
    <source>
        <dbReference type="Proteomes" id="UP001642409"/>
    </source>
</evidence>
<evidence type="ECO:0000256" key="6">
    <source>
        <dbReference type="ARBA" id="ARBA00023273"/>
    </source>
</evidence>
<organism evidence="9">
    <name type="scientific">Hexamita inflata</name>
    <dbReference type="NCBI Taxonomy" id="28002"/>
    <lineage>
        <taxon>Eukaryota</taxon>
        <taxon>Metamonada</taxon>
        <taxon>Diplomonadida</taxon>
        <taxon>Hexamitidae</taxon>
        <taxon>Hexamitinae</taxon>
        <taxon>Hexamita</taxon>
    </lineage>
</organism>
<dbReference type="EMBL" id="CATOUU010000032">
    <property type="protein sequence ID" value="CAI9913721.1"/>
    <property type="molecule type" value="Genomic_DNA"/>
</dbReference>
<evidence type="ECO:0000256" key="2">
    <source>
        <dbReference type="ARBA" id="ARBA00022490"/>
    </source>
</evidence>
<comment type="caution">
    <text evidence="9">The sequence shown here is derived from an EMBL/GenBank/DDBJ whole genome shotgun (WGS) entry which is preliminary data.</text>
</comment>
<dbReference type="Proteomes" id="UP001642409">
    <property type="component" value="Unassembled WGS sequence"/>
</dbReference>
<dbReference type="InterPro" id="IPR040111">
    <property type="entry name" value="ODAD4"/>
</dbReference>
<keyword evidence="2" id="KW-0963">Cytoplasm</keyword>
<evidence type="ECO:0000313" key="10">
    <source>
        <dbReference type="EMBL" id="CAL6085216.1"/>
    </source>
</evidence>
<sequence length="558" mass="65650">MADQIKNFKDSVLLDQAKLEYERKQFKIAAHYATQAIDLNQDNPKPYMFRSQCYNALSQTEQAVNDANKSIELENELKKNYFRNTQKELCLCDGYFTRAEAYFFAGRFEDALIDYHRCKRSRQDTQYDLGIANSHENIRKAFDYSNEDIEKAIQCLDKGVIIEQEIHTVTYKPECNVQLFSKTLEVSMNSSLTTMTPIPIDQSKKCSVKRSMNKSIKERELLLNDNQILRSVENTAQKSESYKKVGKLSLDKEFLKFISDMPQLVDICNNGINYIEKREKYWETQSKTQQEYQEIRPKSVKNKFVQSKQNSLYASKSYNSVRRQNMMQKLQDDIQSGKFVQTQSQSYKQQVTPVDEEKLLKLERQQLFKLLKQSIDKACRLNELELQEEFIDQLIETMSTKQDQLLMDARLMKSEILFVNEKYDQVIQIKDKSLESKRLQALAFLRLERINDAVTLLENLAQSENIQIAAESKILLSELFYKTRLYQEAYEYCQQAVMVLKQFYKNLNEVYEINGQMFNIKQAKQVVFQGLKVKADCQKQLNMIEEMKQTKDEMQKLI</sequence>
<evidence type="ECO:0000313" key="9">
    <source>
        <dbReference type="EMBL" id="CAI9913721.1"/>
    </source>
</evidence>
<keyword evidence="11" id="KW-1185">Reference proteome</keyword>
<dbReference type="PANTHER" id="PTHR23040:SF1">
    <property type="entry name" value="OUTER DYNEIN ARM-DOCKING COMPLEX SUBUNIT 4"/>
    <property type="match status" value="1"/>
</dbReference>
<dbReference type="PANTHER" id="PTHR23040">
    <property type="match status" value="1"/>
</dbReference>
<keyword evidence="6" id="KW-0966">Cell projection</keyword>
<dbReference type="InterPro" id="IPR019734">
    <property type="entry name" value="TPR_rpt"/>
</dbReference>
<dbReference type="SUPFAM" id="SSF48452">
    <property type="entry name" value="TPR-like"/>
    <property type="match status" value="2"/>
</dbReference>
<evidence type="ECO:0000256" key="1">
    <source>
        <dbReference type="ARBA" id="ARBA00004430"/>
    </source>
</evidence>
<evidence type="ECO:0000256" key="7">
    <source>
        <dbReference type="ARBA" id="ARBA00034139"/>
    </source>
</evidence>
<evidence type="ECO:0000256" key="4">
    <source>
        <dbReference type="ARBA" id="ARBA00022803"/>
    </source>
</evidence>
<name>A0AA86TC65_9EUKA</name>
<dbReference type="InterPro" id="IPR011990">
    <property type="entry name" value="TPR-like_helical_dom_sf"/>
</dbReference>
<dbReference type="AlphaFoldDB" id="A0AA86TC65"/>
<reference evidence="10 11" key="2">
    <citation type="submission" date="2024-07" db="EMBL/GenBank/DDBJ databases">
        <authorList>
            <person name="Akdeniz Z."/>
        </authorList>
    </citation>
    <scope>NUCLEOTIDE SEQUENCE [LARGE SCALE GENOMIC DNA]</scope>
</reference>
<dbReference type="GO" id="GO:0005930">
    <property type="term" value="C:axoneme"/>
    <property type="evidence" value="ECO:0007669"/>
    <property type="project" value="UniProtKB-SubCell"/>
</dbReference>
<evidence type="ECO:0000256" key="5">
    <source>
        <dbReference type="ARBA" id="ARBA00023212"/>
    </source>
</evidence>
<dbReference type="SMART" id="SM00028">
    <property type="entry name" value="TPR"/>
    <property type="match status" value="4"/>
</dbReference>